<evidence type="ECO:0000313" key="2">
    <source>
        <dbReference type="EMBL" id="NYE84367.1"/>
    </source>
</evidence>
<accession>A0A7Y9IWI0</accession>
<feature type="region of interest" description="Disordered" evidence="1">
    <location>
        <begin position="31"/>
        <end position="61"/>
    </location>
</feature>
<dbReference type="EMBL" id="JACBYR010000001">
    <property type="protein sequence ID" value="NYE84367.1"/>
    <property type="molecule type" value="Genomic_DNA"/>
</dbReference>
<reference evidence="2 3" key="1">
    <citation type="submission" date="2020-07" db="EMBL/GenBank/DDBJ databases">
        <title>Genomic Encyclopedia of Type Strains, Phase IV (KMG-V): Genome sequencing to study the core and pangenomes of soil and plant-associated prokaryotes.</title>
        <authorList>
            <person name="Whitman W."/>
        </authorList>
    </citation>
    <scope>NUCLEOTIDE SEQUENCE [LARGE SCALE GENOMIC DNA]</scope>
    <source>
        <strain evidence="2 3">SAS40</strain>
    </source>
</reference>
<keyword evidence="3" id="KW-1185">Reference proteome</keyword>
<evidence type="ECO:0000313" key="3">
    <source>
        <dbReference type="Proteomes" id="UP000542125"/>
    </source>
</evidence>
<dbReference type="AlphaFoldDB" id="A0A7Y9IWI0"/>
<gene>
    <name evidence="2" type="ORF">FHW18_003638</name>
</gene>
<comment type="caution">
    <text evidence="2">The sequence shown here is derived from an EMBL/GenBank/DDBJ whole genome shotgun (WGS) entry which is preliminary data.</text>
</comment>
<organism evidence="2 3">
    <name type="scientific">Pigmentiphaga litoralis</name>
    <dbReference type="NCBI Taxonomy" id="516702"/>
    <lineage>
        <taxon>Bacteria</taxon>
        <taxon>Pseudomonadati</taxon>
        <taxon>Pseudomonadota</taxon>
        <taxon>Betaproteobacteria</taxon>
        <taxon>Burkholderiales</taxon>
        <taxon>Alcaligenaceae</taxon>
        <taxon>Pigmentiphaga</taxon>
    </lineage>
</organism>
<name>A0A7Y9IWI0_9BURK</name>
<dbReference type="Proteomes" id="UP000542125">
    <property type="component" value="Unassembled WGS sequence"/>
</dbReference>
<evidence type="ECO:0000256" key="1">
    <source>
        <dbReference type="SAM" id="MobiDB-lite"/>
    </source>
</evidence>
<proteinExistence type="predicted"/>
<protein>
    <submittedName>
        <fullName evidence="2">Uncharacterized protein</fullName>
    </submittedName>
</protein>
<sequence>MSQGGLALWWRCGEVALHQSGMDRGRLRQSLPDMAPEVSPGQVGRPRHIQPGKMRQPGKYL</sequence>